<accession>A0ABX7C6B2</accession>
<organism evidence="2 3">
    <name type="scientific">Devosia rhizoryzae</name>
    <dbReference type="NCBI Taxonomy" id="2774137"/>
    <lineage>
        <taxon>Bacteria</taxon>
        <taxon>Pseudomonadati</taxon>
        <taxon>Pseudomonadota</taxon>
        <taxon>Alphaproteobacteria</taxon>
        <taxon>Hyphomicrobiales</taxon>
        <taxon>Devosiaceae</taxon>
        <taxon>Devosia</taxon>
    </lineage>
</organism>
<evidence type="ECO:0000313" key="3">
    <source>
        <dbReference type="Proteomes" id="UP000595857"/>
    </source>
</evidence>
<keyword evidence="3" id="KW-1185">Reference proteome</keyword>
<proteinExistence type="predicted"/>
<protein>
    <submittedName>
        <fullName evidence="2">Uncharacterized protein</fullName>
    </submittedName>
</protein>
<feature type="chain" id="PRO_5046837731" evidence="1">
    <location>
        <begin position="26"/>
        <end position="48"/>
    </location>
</feature>
<feature type="signal peptide" evidence="1">
    <location>
        <begin position="1"/>
        <end position="25"/>
    </location>
</feature>
<name>A0ABX7C6B2_9HYPH</name>
<dbReference type="EMBL" id="CP068046">
    <property type="protein sequence ID" value="QQR39758.1"/>
    <property type="molecule type" value="Genomic_DNA"/>
</dbReference>
<reference evidence="2 3" key="1">
    <citation type="submission" date="2021-01" db="EMBL/GenBank/DDBJ databases">
        <title>Genome seq and assembly of Devosia sp. LEGU1.</title>
        <authorList>
            <person name="Chhetri G."/>
        </authorList>
    </citation>
    <scope>NUCLEOTIDE SEQUENCE [LARGE SCALE GENOMIC DNA]</scope>
    <source>
        <strain evidence="2 3">LEGU1</strain>
    </source>
</reference>
<keyword evidence="1" id="KW-0732">Signal</keyword>
<evidence type="ECO:0000256" key="1">
    <source>
        <dbReference type="SAM" id="SignalP"/>
    </source>
</evidence>
<dbReference type="Proteomes" id="UP000595857">
    <property type="component" value="Chromosome"/>
</dbReference>
<gene>
    <name evidence="2" type="ORF">JI748_01705</name>
</gene>
<dbReference type="RefSeq" id="WP_201634373.1">
    <property type="nucleotide sequence ID" value="NZ_CP068046.1"/>
</dbReference>
<sequence length="48" mass="5083">MKFRNLLPFLVALAVGTLLFLPADAFNAGAKTSVVAQLQPALSPADRK</sequence>
<evidence type="ECO:0000313" key="2">
    <source>
        <dbReference type="EMBL" id="QQR39758.1"/>
    </source>
</evidence>